<protein>
    <submittedName>
        <fullName evidence="1">Uncharacterized protein</fullName>
    </submittedName>
</protein>
<gene>
    <name evidence="1" type="ORF">C5Y93_04880</name>
</gene>
<sequence length="186" mass="19046">MANLRQLFPIRGLVIAGLAGAMLTGVPALVVHQAIVGSYIGSNFIGLSAKNANPSFLVDTTAYITAVGTEGDECDKTGCWLPSAYSSTASTRGLKTGSGVMTLLVADMIANPLEARLDCTKGGSATSNTGGTLIVTDLVGTGATATYQTAFVVGPTEGIRCKWSNGTNTGAQVRIKGLMMYSDVTS</sequence>
<proteinExistence type="predicted"/>
<organism evidence="1 2">
    <name type="scientific">Blastopirellula marina</name>
    <dbReference type="NCBI Taxonomy" id="124"/>
    <lineage>
        <taxon>Bacteria</taxon>
        <taxon>Pseudomonadati</taxon>
        <taxon>Planctomycetota</taxon>
        <taxon>Planctomycetia</taxon>
        <taxon>Pirellulales</taxon>
        <taxon>Pirellulaceae</taxon>
        <taxon>Blastopirellula</taxon>
    </lineage>
</organism>
<evidence type="ECO:0000313" key="2">
    <source>
        <dbReference type="Proteomes" id="UP000237819"/>
    </source>
</evidence>
<dbReference type="EMBL" id="PUHZ01000005">
    <property type="protein sequence ID" value="PQO47380.1"/>
    <property type="molecule type" value="Genomic_DNA"/>
</dbReference>
<name>A0A2S8GSI1_9BACT</name>
<dbReference type="AlphaFoldDB" id="A0A2S8GSI1"/>
<reference evidence="1 2" key="1">
    <citation type="submission" date="2018-02" db="EMBL/GenBank/DDBJ databases">
        <title>Comparative genomes isolates from brazilian mangrove.</title>
        <authorList>
            <person name="Araujo J.E."/>
            <person name="Taketani R.G."/>
            <person name="Silva M.C.P."/>
            <person name="Loureco M.V."/>
            <person name="Andreote F.D."/>
        </authorList>
    </citation>
    <scope>NUCLEOTIDE SEQUENCE [LARGE SCALE GENOMIC DNA]</scope>
    <source>
        <strain evidence="1 2">Nap-Phe MGV</strain>
    </source>
</reference>
<dbReference type="Proteomes" id="UP000237819">
    <property type="component" value="Unassembled WGS sequence"/>
</dbReference>
<comment type="caution">
    <text evidence="1">The sequence shown here is derived from an EMBL/GenBank/DDBJ whole genome shotgun (WGS) entry which is preliminary data.</text>
</comment>
<evidence type="ECO:0000313" key="1">
    <source>
        <dbReference type="EMBL" id="PQO47380.1"/>
    </source>
</evidence>
<accession>A0A2S8GSI1</accession>